<gene>
    <name evidence="1" type="ORF">AAFH96_37355</name>
</gene>
<accession>A0ABV5D3Q7</accession>
<evidence type="ECO:0000313" key="2">
    <source>
        <dbReference type="Proteomes" id="UP001582793"/>
    </source>
</evidence>
<protein>
    <submittedName>
        <fullName evidence="1">Uncharacterized protein</fullName>
    </submittedName>
</protein>
<organism evidence="1 2">
    <name type="scientific">Polymorphospora lycopeni</name>
    <dbReference type="NCBI Taxonomy" id="3140240"/>
    <lineage>
        <taxon>Bacteria</taxon>
        <taxon>Bacillati</taxon>
        <taxon>Actinomycetota</taxon>
        <taxon>Actinomycetes</taxon>
        <taxon>Micromonosporales</taxon>
        <taxon>Micromonosporaceae</taxon>
        <taxon>Polymorphospora</taxon>
    </lineage>
</organism>
<name>A0ABV5D3Q7_9ACTN</name>
<feature type="non-terminal residue" evidence="1">
    <location>
        <position position="135"/>
    </location>
</feature>
<dbReference type="Proteomes" id="UP001582793">
    <property type="component" value="Unassembled WGS sequence"/>
</dbReference>
<reference evidence="1 2" key="1">
    <citation type="submission" date="2024-04" db="EMBL/GenBank/DDBJ databases">
        <title>Polymorphospora sp. isolated from Baiyangdian Lake in Xiong'an New Area.</title>
        <authorList>
            <person name="Zhang X."/>
            <person name="Liu J."/>
        </authorList>
    </citation>
    <scope>NUCLEOTIDE SEQUENCE [LARGE SCALE GENOMIC DNA]</scope>
    <source>
        <strain evidence="1 2">2-325</strain>
    </source>
</reference>
<evidence type="ECO:0000313" key="1">
    <source>
        <dbReference type="EMBL" id="MFB6398681.1"/>
    </source>
</evidence>
<sequence>MLRAEYEVFNSAGTTRLAASGSTVTGVSSGSARWWRIVPSAGGALPTGTYQWRARACDSWTCGAYSGWFVFEVVPDDLTLPTVSATPYAETSAGTWNGGPGQAGTFTFGPNSGSNVTEYVYQLNGGNAVTVAAGT</sequence>
<comment type="caution">
    <text evidence="1">The sequence shown here is derived from an EMBL/GenBank/DDBJ whole genome shotgun (WGS) entry which is preliminary data.</text>
</comment>
<proteinExistence type="predicted"/>
<dbReference type="EMBL" id="JBCGDC010000359">
    <property type="protein sequence ID" value="MFB6398681.1"/>
    <property type="molecule type" value="Genomic_DNA"/>
</dbReference>
<keyword evidence="2" id="KW-1185">Reference proteome</keyword>